<evidence type="ECO:0000313" key="1">
    <source>
        <dbReference type="EMBL" id="MBX09533.1"/>
    </source>
</evidence>
<accession>A0A2P2KV18</accession>
<proteinExistence type="predicted"/>
<sequence>MVYKIPGTKLIYQKFCASLSVPAVMHIVHFHMPELLLMQPMTQPPVQKSGLVV</sequence>
<dbReference type="EMBL" id="GGEC01029049">
    <property type="protein sequence ID" value="MBX09533.1"/>
    <property type="molecule type" value="Transcribed_RNA"/>
</dbReference>
<name>A0A2P2KV18_RHIMU</name>
<organism evidence="1">
    <name type="scientific">Rhizophora mucronata</name>
    <name type="common">Asiatic mangrove</name>
    <dbReference type="NCBI Taxonomy" id="61149"/>
    <lineage>
        <taxon>Eukaryota</taxon>
        <taxon>Viridiplantae</taxon>
        <taxon>Streptophyta</taxon>
        <taxon>Embryophyta</taxon>
        <taxon>Tracheophyta</taxon>
        <taxon>Spermatophyta</taxon>
        <taxon>Magnoliopsida</taxon>
        <taxon>eudicotyledons</taxon>
        <taxon>Gunneridae</taxon>
        <taxon>Pentapetalae</taxon>
        <taxon>rosids</taxon>
        <taxon>fabids</taxon>
        <taxon>Malpighiales</taxon>
        <taxon>Rhizophoraceae</taxon>
        <taxon>Rhizophora</taxon>
    </lineage>
</organism>
<reference evidence="1" key="1">
    <citation type="submission" date="2018-02" db="EMBL/GenBank/DDBJ databases">
        <title>Rhizophora mucronata_Transcriptome.</title>
        <authorList>
            <person name="Meera S.P."/>
            <person name="Sreeshan A."/>
            <person name="Augustine A."/>
        </authorList>
    </citation>
    <scope>NUCLEOTIDE SEQUENCE</scope>
    <source>
        <tissue evidence="1">Leaf</tissue>
    </source>
</reference>
<dbReference type="AlphaFoldDB" id="A0A2P2KV18"/>
<protein>
    <submittedName>
        <fullName evidence="1">DNA binding protein</fullName>
    </submittedName>
</protein>